<dbReference type="Gene3D" id="3.40.50.300">
    <property type="entry name" value="P-loop containing nucleotide triphosphate hydrolases"/>
    <property type="match status" value="1"/>
</dbReference>
<dbReference type="CDD" id="cd19481">
    <property type="entry name" value="RecA-like_protease"/>
    <property type="match status" value="1"/>
</dbReference>
<dbReference type="Pfam" id="PF00004">
    <property type="entry name" value="AAA"/>
    <property type="match status" value="1"/>
</dbReference>
<dbReference type="InterPro" id="IPR003959">
    <property type="entry name" value="ATPase_AAA_core"/>
</dbReference>
<evidence type="ECO:0000259" key="4">
    <source>
        <dbReference type="SMART" id="SM00382"/>
    </source>
</evidence>
<comment type="caution">
    <text evidence="5">The sequence shown here is derived from an EMBL/GenBank/DDBJ whole genome shotgun (WGS) entry which is preliminary data.</text>
</comment>
<feature type="domain" description="AAA+ ATPase" evidence="4">
    <location>
        <begin position="229"/>
        <end position="365"/>
    </location>
</feature>
<dbReference type="Proteomes" id="UP000576082">
    <property type="component" value="Unassembled WGS sequence"/>
</dbReference>
<dbReference type="PANTHER" id="PTHR23073">
    <property type="entry name" value="26S PROTEASOME REGULATORY SUBUNIT"/>
    <property type="match status" value="1"/>
</dbReference>
<dbReference type="InterPro" id="IPR003593">
    <property type="entry name" value="AAA+_ATPase"/>
</dbReference>
<dbReference type="GO" id="GO:0005524">
    <property type="term" value="F:ATP binding"/>
    <property type="evidence" value="ECO:0007669"/>
    <property type="project" value="UniProtKB-KW"/>
</dbReference>
<comment type="similarity">
    <text evidence="1">Belongs to the AAA ATPase family.</text>
</comment>
<protein>
    <submittedName>
        <fullName evidence="5">ATP-binding protein</fullName>
    </submittedName>
</protein>
<dbReference type="RefSeq" id="WP_169659754.1">
    <property type="nucleotide sequence ID" value="NZ_JABANE010000103.1"/>
</dbReference>
<evidence type="ECO:0000256" key="2">
    <source>
        <dbReference type="ARBA" id="ARBA00022741"/>
    </source>
</evidence>
<accession>A0A7X9RZH5</accession>
<dbReference type="AlphaFoldDB" id="A0A7X9RZH5"/>
<evidence type="ECO:0000313" key="5">
    <source>
        <dbReference type="EMBL" id="NME71540.1"/>
    </source>
</evidence>
<keyword evidence="3 5" id="KW-0067">ATP-binding</keyword>
<evidence type="ECO:0000256" key="1">
    <source>
        <dbReference type="ARBA" id="ARBA00006914"/>
    </source>
</evidence>
<dbReference type="InterPro" id="IPR050221">
    <property type="entry name" value="26S_Proteasome_ATPase"/>
</dbReference>
<organism evidence="5 6">
    <name type="scientific">Flammeovirga aprica JL-4</name>
    <dbReference type="NCBI Taxonomy" id="694437"/>
    <lineage>
        <taxon>Bacteria</taxon>
        <taxon>Pseudomonadati</taxon>
        <taxon>Bacteroidota</taxon>
        <taxon>Cytophagia</taxon>
        <taxon>Cytophagales</taxon>
        <taxon>Flammeovirgaceae</taxon>
        <taxon>Flammeovirga</taxon>
    </lineage>
</organism>
<keyword evidence="6" id="KW-1185">Reference proteome</keyword>
<evidence type="ECO:0000313" key="6">
    <source>
        <dbReference type="Proteomes" id="UP000576082"/>
    </source>
</evidence>
<name>A0A7X9RZH5_9BACT</name>
<dbReference type="InterPro" id="IPR027417">
    <property type="entry name" value="P-loop_NTPase"/>
</dbReference>
<evidence type="ECO:0000256" key="3">
    <source>
        <dbReference type="ARBA" id="ARBA00022840"/>
    </source>
</evidence>
<dbReference type="EMBL" id="JABANE010000103">
    <property type="protein sequence ID" value="NME71540.1"/>
    <property type="molecule type" value="Genomic_DNA"/>
</dbReference>
<reference evidence="5 6" key="1">
    <citation type="submission" date="2020-04" db="EMBL/GenBank/DDBJ databases">
        <title>Flammeovirga sp. SR4, a novel species isolated from seawater.</title>
        <authorList>
            <person name="Wang X."/>
        </authorList>
    </citation>
    <scope>NUCLEOTIDE SEQUENCE [LARGE SCALE GENOMIC DNA]</scope>
    <source>
        <strain evidence="5 6">ATCC 23126</strain>
    </source>
</reference>
<proteinExistence type="inferred from homology"/>
<keyword evidence="2" id="KW-0547">Nucleotide-binding</keyword>
<dbReference type="GO" id="GO:0016887">
    <property type="term" value="F:ATP hydrolysis activity"/>
    <property type="evidence" value="ECO:0007669"/>
    <property type="project" value="InterPro"/>
</dbReference>
<gene>
    <name evidence="5" type="ORF">HHU12_26470</name>
</gene>
<sequence length="469" mass="54275">MVESKHKQALEDFLEYVEKHIEFKLNKEDELLLPTPISPPQGSNLEKLVKQYNLSQDDIFFLTFAHCTEFQKGYFDPIFNHFKRSEIRNLYGGELIKNGEFLPSLKTFLGLFHPEERRMERYLQLTHPQHPFNKFGIIEYSSSESVKEGNYINLTPKVVPTFTNFILGGDSPRLDHEPDFPARLLSSKLTFEEVVLSDKTYDDLKPTLRMMEVRNRILGRKDLKKYIRESQIVVFTGSPGTGKSLTATTMGKLFGLPAYGLDFSRVLSRYVGDFEKAMERVFSRLEGRDCVLFIDEADSIFAKRTEEIKDTKDKYANQEMSYLLQRLENFRGIVVLASNVKDIRSHLDKAMLRRISALIEFPFPLEKQRKELWSKNIPKGYTFAPGVLDKLAKSYQLTGANIASIMSNFIFESFYYDTTEITLEILKPIMQSEYYKRDSKFMECDDDAPGAILMEQRMGRSAVHSGQVM</sequence>
<dbReference type="SMART" id="SM00382">
    <property type="entry name" value="AAA"/>
    <property type="match status" value="1"/>
</dbReference>
<dbReference type="SUPFAM" id="SSF52540">
    <property type="entry name" value="P-loop containing nucleoside triphosphate hydrolases"/>
    <property type="match status" value="1"/>
</dbReference>